<reference evidence="2 3" key="1">
    <citation type="submission" date="2017-02" db="EMBL/GenBank/DDBJ databases">
        <authorList>
            <person name="Peterson S.W."/>
        </authorList>
    </citation>
    <scope>NUCLEOTIDE SEQUENCE [LARGE SCALE GENOMIC DNA]</scope>
    <source>
        <strain evidence="2 3">DSM 22899</strain>
    </source>
</reference>
<proteinExistence type="predicted"/>
<dbReference type="PROSITE" id="PS50846">
    <property type="entry name" value="HMA_2"/>
    <property type="match status" value="1"/>
</dbReference>
<gene>
    <name evidence="2" type="ORF">SAMN05660226_01226</name>
</gene>
<feature type="domain" description="HMA" evidence="1">
    <location>
        <begin position="2"/>
        <end position="68"/>
    </location>
</feature>
<dbReference type="GO" id="GO:0046872">
    <property type="term" value="F:metal ion binding"/>
    <property type="evidence" value="ECO:0007669"/>
    <property type="project" value="InterPro"/>
</dbReference>
<dbReference type="InterPro" id="IPR006121">
    <property type="entry name" value="HMA_dom"/>
</dbReference>
<dbReference type="CDD" id="cd00371">
    <property type="entry name" value="HMA"/>
    <property type="match status" value="1"/>
</dbReference>
<organism evidence="2 3">
    <name type="scientific">Parapedobacter luteus</name>
    <dbReference type="NCBI Taxonomy" id="623280"/>
    <lineage>
        <taxon>Bacteria</taxon>
        <taxon>Pseudomonadati</taxon>
        <taxon>Bacteroidota</taxon>
        <taxon>Sphingobacteriia</taxon>
        <taxon>Sphingobacteriales</taxon>
        <taxon>Sphingobacteriaceae</taxon>
        <taxon>Parapedobacter</taxon>
    </lineage>
</organism>
<dbReference type="SUPFAM" id="SSF55008">
    <property type="entry name" value="HMA, heavy metal-associated domain"/>
    <property type="match status" value="1"/>
</dbReference>
<dbReference type="STRING" id="623280.SAMN05660226_01226"/>
<dbReference type="EMBL" id="FUYS01000002">
    <property type="protein sequence ID" value="SKB40627.1"/>
    <property type="molecule type" value="Genomic_DNA"/>
</dbReference>
<protein>
    <submittedName>
        <fullName evidence="2">Copper chaperone CopZ</fullName>
    </submittedName>
</protein>
<dbReference type="Gene3D" id="3.30.70.100">
    <property type="match status" value="1"/>
</dbReference>
<name>A0A1T5B0P2_9SPHI</name>
<evidence type="ECO:0000313" key="2">
    <source>
        <dbReference type="EMBL" id="SKB40627.1"/>
    </source>
</evidence>
<keyword evidence="3" id="KW-1185">Reference proteome</keyword>
<sequence>MNEQLKFKTTIHCGGCVAAVTPSLNQAVGEGKWQVDINNPDKVLTVAADTATEEVIIAAVGKAGFKAEPLTA</sequence>
<accession>A0A1T5B0P2</accession>
<dbReference type="AlphaFoldDB" id="A0A1T5B0P2"/>
<evidence type="ECO:0000259" key="1">
    <source>
        <dbReference type="PROSITE" id="PS50846"/>
    </source>
</evidence>
<dbReference type="OrthoDB" id="677920at2"/>
<evidence type="ECO:0000313" key="3">
    <source>
        <dbReference type="Proteomes" id="UP000190541"/>
    </source>
</evidence>
<dbReference type="RefSeq" id="WP_079715899.1">
    <property type="nucleotide sequence ID" value="NZ_FUYS01000002.1"/>
</dbReference>
<dbReference type="Proteomes" id="UP000190541">
    <property type="component" value="Unassembled WGS sequence"/>
</dbReference>
<dbReference type="InterPro" id="IPR036163">
    <property type="entry name" value="HMA_dom_sf"/>
</dbReference>